<sequence>MDLNKELFFPTPIYFFDLANSDALNEFLKVRIYSWRDREQAGIERSNVKRVGAWHSPTTMDVLPEFALFKNQIDTFVGMVFDDQRFDPKRPPRCQNMWANMSPQGGYNRSHTHPGSLWSGVYYVQSPPDCGRIIFQDPRPQAHTMSVATDLDASAGFEQWPEVFHQAVAGRVILFPSWLRHEVEANLCRLSGRASDRISISFNYTQSDG</sequence>
<dbReference type="AlphaFoldDB" id="A0A395JIE3"/>
<dbReference type="Pfam" id="PF13759">
    <property type="entry name" value="2OG-FeII_Oxy_5"/>
    <property type="match status" value="1"/>
</dbReference>
<gene>
    <name evidence="1" type="ORF">DFR28_103225</name>
</gene>
<evidence type="ECO:0000313" key="1">
    <source>
        <dbReference type="EMBL" id="RBP49795.1"/>
    </source>
</evidence>
<evidence type="ECO:0000313" key="2">
    <source>
        <dbReference type="Proteomes" id="UP000253083"/>
    </source>
</evidence>
<protein>
    <submittedName>
        <fullName evidence="1">Uncharacterized protein (TIGR02466 family)</fullName>
    </submittedName>
</protein>
<dbReference type="RefSeq" id="WP_113954791.1">
    <property type="nucleotide sequence ID" value="NZ_QNRT01000003.1"/>
</dbReference>
<keyword evidence="2" id="KW-1185">Reference proteome</keyword>
<proteinExistence type="predicted"/>
<dbReference type="InterPro" id="IPR012668">
    <property type="entry name" value="CHP02466"/>
</dbReference>
<name>A0A395JIE3_9GAMM</name>
<reference evidence="1 2" key="1">
    <citation type="submission" date="2018-06" db="EMBL/GenBank/DDBJ databases">
        <title>Genomic Encyclopedia of Type Strains, Phase IV (KMG-IV): sequencing the most valuable type-strain genomes for metagenomic binning, comparative biology and taxonomic classification.</title>
        <authorList>
            <person name="Goeker M."/>
        </authorList>
    </citation>
    <scope>NUCLEOTIDE SEQUENCE [LARGE SCALE GENOMIC DNA]</scope>
    <source>
        <strain evidence="1 2">DSM 24032</strain>
    </source>
</reference>
<dbReference type="NCBIfam" id="TIGR02466">
    <property type="entry name" value="TIGR02466 family protein"/>
    <property type="match status" value="1"/>
</dbReference>
<accession>A0A395JIE3</accession>
<dbReference type="InParanoid" id="A0A395JIE3"/>
<dbReference type="Gene3D" id="2.60.120.620">
    <property type="entry name" value="q2cbj1_9rhob like domain"/>
    <property type="match status" value="1"/>
</dbReference>
<dbReference type="OrthoDB" id="549777at2"/>
<dbReference type="EMBL" id="QNRT01000003">
    <property type="protein sequence ID" value="RBP49795.1"/>
    <property type="molecule type" value="Genomic_DNA"/>
</dbReference>
<comment type="caution">
    <text evidence="1">The sequence shown here is derived from an EMBL/GenBank/DDBJ whole genome shotgun (WGS) entry which is preliminary data.</text>
</comment>
<organism evidence="1 2">
    <name type="scientific">Arenicella xantha</name>
    <dbReference type="NCBI Taxonomy" id="644221"/>
    <lineage>
        <taxon>Bacteria</taxon>
        <taxon>Pseudomonadati</taxon>
        <taxon>Pseudomonadota</taxon>
        <taxon>Gammaproteobacteria</taxon>
        <taxon>Arenicellales</taxon>
        <taxon>Arenicellaceae</taxon>
        <taxon>Arenicella</taxon>
    </lineage>
</organism>
<dbReference type="Proteomes" id="UP000253083">
    <property type="component" value="Unassembled WGS sequence"/>
</dbReference>